<keyword evidence="5" id="KW-0678">Repressor</keyword>
<dbReference type="InterPro" id="IPR022689">
    <property type="entry name" value="Iron_dep_repressor"/>
</dbReference>
<name>A0ABV9MP77_9MICC</name>
<evidence type="ECO:0000256" key="2">
    <source>
        <dbReference type="ARBA" id="ARBA00007871"/>
    </source>
</evidence>
<dbReference type="InterPro" id="IPR008988">
    <property type="entry name" value="Transcriptional_repressor_C"/>
</dbReference>
<dbReference type="SUPFAM" id="SSF47979">
    <property type="entry name" value="Iron-dependent repressor protein, dimerization domain"/>
    <property type="match status" value="1"/>
</dbReference>
<keyword evidence="6" id="KW-0408">Iron</keyword>
<dbReference type="Gene3D" id="1.10.60.10">
    <property type="entry name" value="Iron dependent repressor, metal binding and dimerisation domain"/>
    <property type="match status" value="1"/>
</dbReference>
<dbReference type="Pfam" id="PF04023">
    <property type="entry name" value="FeoA"/>
    <property type="match status" value="1"/>
</dbReference>
<comment type="subunit">
    <text evidence="3">Homodimer.</text>
</comment>
<evidence type="ECO:0000256" key="11">
    <source>
        <dbReference type="ARBA" id="ARBA00023211"/>
    </source>
</evidence>
<dbReference type="InterPro" id="IPR001367">
    <property type="entry name" value="Fe_dep_repressor"/>
</dbReference>
<gene>
    <name evidence="14" type="ORF">ACFO7V_10220</name>
</gene>
<evidence type="ECO:0000256" key="4">
    <source>
        <dbReference type="ARBA" id="ARBA00022490"/>
    </source>
</evidence>
<dbReference type="SUPFAM" id="SSF46785">
    <property type="entry name" value="Winged helix' DNA-binding domain"/>
    <property type="match status" value="1"/>
</dbReference>
<dbReference type="Pfam" id="PF01325">
    <property type="entry name" value="Fe_dep_repress"/>
    <property type="match status" value="1"/>
</dbReference>
<comment type="caution">
    <text evidence="14">The sequence shown here is derived from an EMBL/GenBank/DDBJ whole genome shotgun (WGS) entry which is preliminary data.</text>
</comment>
<dbReference type="Pfam" id="PF02742">
    <property type="entry name" value="Fe_dep_repr_C"/>
    <property type="match status" value="1"/>
</dbReference>
<dbReference type="Gene3D" id="2.30.30.90">
    <property type="match status" value="1"/>
</dbReference>
<evidence type="ECO:0000256" key="3">
    <source>
        <dbReference type="ARBA" id="ARBA00011738"/>
    </source>
</evidence>
<dbReference type="Proteomes" id="UP001595884">
    <property type="component" value="Unassembled WGS sequence"/>
</dbReference>
<reference evidence="15" key="1">
    <citation type="journal article" date="2019" name="Int. J. Syst. Evol. Microbiol.">
        <title>The Global Catalogue of Microorganisms (GCM) 10K type strain sequencing project: providing services to taxonomists for standard genome sequencing and annotation.</title>
        <authorList>
            <consortium name="The Broad Institute Genomics Platform"/>
            <consortium name="The Broad Institute Genome Sequencing Center for Infectious Disease"/>
            <person name="Wu L."/>
            <person name="Ma J."/>
        </authorList>
    </citation>
    <scope>NUCLEOTIDE SEQUENCE [LARGE SCALE GENOMIC DNA]</scope>
    <source>
        <strain evidence="15">CGMCC 1.12849</strain>
    </source>
</reference>
<keyword evidence="8" id="KW-0238">DNA-binding</keyword>
<dbReference type="InterPro" id="IPR050536">
    <property type="entry name" value="DtxR_MntR_Metal-Reg"/>
</dbReference>
<evidence type="ECO:0000256" key="1">
    <source>
        <dbReference type="ARBA" id="ARBA00004496"/>
    </source>
</evidence>
<dbReference type="InterPro" id="IPR036388">
    <property type="entry name" value="WH-like_DNA-bd_sf"/>
</dbReference>
<evidence type="ECO:0000256" key="8">
    <source>
        <dbReference type="ARBA" id="ARBA00023125"/>
    </source>
</evidence>
<evidence type="ECO:0000256" key="10">
    <source>
        <dbReference type="ARBA" id="ARBA00023163"/>
    </source>
</evidence>
<comment type="similarity">
    <text evidence="2">Belongs to the DtxR/MntR family.</text>
</comment>
<evidence type="ECO:0000256" key="5">
    <source>
        <dbReference type="ARBA" id="ARBA00022491"/>
    </source>
</evidence>
<dbReference type="RefSeq" id="WP_096254725.1">
    <property type="nucleotide sequence ID" value="NZ_BAAAVQ010000047.1"/>
</dbReference>
<proteinExistence type="inferred from homology"/>
<dbReference type="InterPro" id="IPR022687">
    <property type="entry name" value="HTH_DTXR"/>
</dbReference>
<dbReference type="Gene3D" id="1.10.10.10">
    <property type="entry name" value="Winged helix-like DNA-binding domain superfamily/Winged helix DNA-binding domain"/>
    <property type="match status" value="1"/>
</dbReference>
<keyword evidence="15" id="KW-1185">Reference proteome</keyword>
<feature type="domain" description="HTH dtxR-type" evidence="13">
    <location>
        <begin position="6"/>
        <end position="68"/>
    </location>
</feature>
<keyword evidence="4" id="KW-0963">Cytoplasm</keyword>
<dbReference type="SMART" id="SM00899">
    <property type="entry name" value="FeoA"/>
    <property type="match status" value="1"/>
</dbReference>
<evidence type="ECO:0000256" key="9">
    <source>
        <dbReference type="ARBA" id="ARBA00023159"/>
    </source>
</evidence>
<evidence type="ECO:0000313" key="15">
    <source>
        <dbReference type="Proteomes" id="UP001595884"/>
    </source>
</evidence>
<comment type="subcellular location">
    <subcellularLocation>
        <location evidence="1">Cytoplasm</location>
    </subcellularLocation>
</comment>
<dbReference type="EMBL" id="JBHSHE010000042">
    <property type="protein sequence ID" value="MFC4716513.1"/>
    <property type="molecule type" value="Genomic_DNA"/>
</dbReference>
<keyword evidence="10" id="KW-0804">Transcription</keyword>
<keyword evidence="7" id="KW-0805">Transcription regulation</keyword>
<dbReference type="InterPro" id="IPR036421">
    <property type="entry name" value="Fe_dep_repressor_sf"/>
</dbReference>
<dbReference type="PANTHER" id="PTHR33238">
    <property type="entry name" value="IRON (METAL) DEPENDENT REPRESSOR, DTXR FAMILY"/>
    <property type="match status" value="1"/>
</dbReference>
<dbReference type="PANTHER" id="PTHR33238:SF11">
    <property type="entry name" value="TRANSCRIPTIONAL REGULATOR MNTR"/>
    <property type="match status" value="1"/>
</dbReference>
<sequence>MSVTELTTSAQNYLKVVWGLSEWSSTPVTPSLIAQRIGLKLSSVSDGVRKLSAQGLLEHAPYGSVELTPAGRQYAVEMVRRHRLLETFLVQVLGYSWDQIHDEAENLEHAVSDFMVERIDKFLNFPTRDPHGDPIPSASGDIELPDAICLSELGPGHEVVIERISDDDPQLLKFFEKQGFRIGARLSVGQGAPFSGALEVLVGDAQKSVSLGDTAANALYVSRGSKPVCEV</sequence>
<keyword evidence="9" id="KW-0010">Activator</keyword>
<dbReference type="InterPro" id="IPR036390">
    <property type="entry name" value="WH_DNA-bd_sf"/>
</dbReference>
<evidence type="ECO:0000256" key="7">
    <source>
        <dbReference type="ARBA" id="ARBA00023015"/>
    </source>
</evidence>
<dbReference type="SMART" id="SM00529">
    <property type="entry name" value="HTH_DTXR"/>
    <property type="match status" value="1"/>
</dbReference>
<evidence type="ECO:0000256" key="12">
    <source>
        <dbReference type="ARBA" id="ARBA00032593"/>
    </source>
</evidence>
<keyword evidence="11" id="KW-0464">Manganese</keyword>
<dbReference type="InterPro" id="IPR007167">
    <property type="entry name" value="Fe-transptr_FeoA-like"/>
</dbReference>
<dbReference type="SUPFAM" id="SSF50037">
    <property type="entry name" value="C-terminal domain of transcriptional repressors"/>
    <property type="match status" value="1"/>
</dbReference>
<dbReference type="PROSITE" id="PS50944">
    <property type="entry name" value="HTH_DTXR"/>
    <property type="match status" value="1"/>
</dbReference>
<organism evidence="14 15">
    <name type="scientific">Glutamicibacter bergerei</name>
    <dbReference type="NCBI Taxonomy" id="256702"/>
    <lineage>
        <taxon>Bacteria</taxon>
        <taxon>Bacillati</taxon>
        <taxon>Actinomycetota</taxon>
        <taxon>Actinomycetes</taxon>
        <taxon>Micrococcales</taxon>
        <taxon>Micrococcaceae</taxon>
        <taxon>Glutamicibacter</taxon>
    </lineage>
</organism>
<evidence type="ECO:0000259" key="13">
    <source>
        <dbReference type="PROSITE" id="PS50944"/>
    </source>
</evidence>
<dbReference type="InterPro" id="IPR038157">
    <property type="entry name" value="FeoA_core_dom"/>
</dbReference>
<accession>A0ABV9MP77</accession>
<protein>
    <recommendedName>
        <fullName evidence="12">Manganese transport regulator</fullName>
    </recommendedName>
</protein>
<evidence type="ECO:0000313" key="14">
    <source>
        <dbReference type="EMBL" id="MFC4716513.1"/>
    </source>
</evidence>
<evidence type="ECO:0000256" key="6">
    <source>
        <dbReference type="ARBA" id="ARBA00023004"/>
    </source>
</evidence>